<dbReference type="InterPro" id="IPR038720">
    <property type="entry name" value="YprB_RNase_H-like_dom"/>
</dbReference>
<name>A0ABT2UTQ6_9BACL</name>
<evidence type="ECO:0000256" key="2">
    <source>
        <dbReference type="SAM" id="MobiDB-lite"/>
    </source>
</evidence>
<reference evidence="4 5" key="1">
    <citation type="submission" date="2022-09" db="EMBL/GenBank/DDBJ databases">
        <authorList>
            <person name="Han X.L."/>
            <person name="Wang Q."/>
            <person name="Lu T."/>
        </authorList>
    </citation>
    <scope>NUCLEOTIDE SEQUENCE [LARGE SCALE GENOMIC DNA]</scope>
    <source>
        <strain evidence="4 5">WQ 127069</strain>
    </source>
</reference>
<dbReference type="PANTHER" id="PTHR38462">
    <property type="entry name" value="EXONUCLEASE-LIKE PROTEIN"/>
    <property type="match status" value="1"/>
</dbReference>
<feature type="coiled-coil region" evidence="1">
    <location>
        <begin position="429"/>
        <end position="456"/>
    </location>
</feature>
<keyword evidence="5" id="KW-1185">Reference proteome</keyword>
<proteinExistence type="predicted"/>
<evidence type="ECO:0000313" key="5">
    <source>
        <dbReference type="Proteomes" id="UP001652445"/>
    </source>
</evidence>
<evidence type="ECO:0000256" key="1">
    <source>
        <dbReference type="SAM" id="Coils"/>
    </source>
</evidence>
<feature type="compositionally biased region" description="Low complexity" evidence="2">
    <location>
        <begin position="16"/>
        <end position="26"/>
    </location>
</feature>
<dbReference type="SUPFAM" id="SSF53098">
    <property type="entry name" value="Ribonuclease H-like"/>
    <property type="match status" value="1"/>
</dbReference>
<protein>
    <submittedName>
        <fullName evidence="4">Ribonuclease H-like domain-containing protein</fullName>
    </submittedName>
</protein>
<comment type="caution">
    <text evidence="4">The sequence shown here is derived from an EMBL/GenBank/DDBJ whole genome shotgun (WGS) entry which is preliminary data.</text>
</comment>
<accession>A0ABT2UTQ6</accession>
<dbReference type="Gene3D" id="1.25.40.10">
    <property type="entry name" value="Tetratricopeptide repeat domain"/>
    <property type="match status" value="1"/>
</dbReference>
<dbReference type="InterPro" id="IPR012337">
    <property type="entry name" value="RNaseH-like_sf"/>
</dbReference>
<sequence length="477" mass="54699">MSGLRDRLLRHKSSGSQAKLAAASDASAPTSEWSEIDAHMEHNEWGSFVMRRRRYDQQAKHGRYALSELLGQSDKLLHLLGAESETSEEQDGLTHEKLLYLDTETTGLGIGTGNVAFMIGIGFYEEEQFVVEQMFIRDPGEELGMLHHLHEKIAKHPYLVTYNGKTFDWPIIKNRYILNRMQLDTPIAGHFDFLYPSRSLWKHTLPSCRLGKVEEERLGVVRKDDVSGALAPVLYFQYLAERKVSIVEGVFIHNELDILSLAGLSIHFARILSGKSNFKDMGLEELYRLGVWLDKLNQQWMSEQALECLAERITVSETVVEQGADDYLLPLAQVYKQQHRYTAARDLWELYVERRKERTTASLDAYVELSMYYEHREKQYELALSYAEQALDKAWRQHSLKRSYGGGGARSTGKRQSTKSLEHGQESGIADLEKRIQRLRQKSARANNQLTKDKKRTIIRSQVGSESNLDLTMDNLI</sequence>
<organism evidence="4 5">
    <name type="scientific">Paenibacillus baimaensis</name>
    <dbReference type="NCBI Taxonomy" id="2982185"/>
    <lineage>
        <taxon>Bacteria</taxon>
        <taxon>Bacillati</taxon>
        <taxon>Bacillota</taxon>
        <taxon>Bacilli</taxon>
        <taxon>Bacillales</taxon>
        <taxon>Paenibacillaceae</taxon>
        <taxon>Paenibacillus</taxon>
    </lineage>
</organism>
<evidence type="ECO:0000259" key="3">
    <source>
        <dbReference type="Pfam" id="PF13482"/>
    </source>
</evidence>
<feature type="region of interest" description="Disordered" evidence="2">
    <location>
        <begin position="402"/>
        <end position="427"/>
    </location>
</feature>
<gene>
    <name evidence="4" type="ORF">OB236_38585</name>
</gene>
<dbReference type="InterPro" id="IPR011990">
    <property type="entry name" value="TPR-like_helical_dom_sf"/>
</dbReference>
<dbReference type="Pfam" id="PF13482">
    <property type="entry name" value="RNase_H_2"/>
    <property type="match status" value="1"/>
</dbReference>
<dbReference type="Proteomes" id="UP001652445">
    <property type="component" value="Unassembled WGS sequence"/>
</dbReference>
<evidence type="ECO:0000313" key="4">
    <source>
        <dbReference type="EMBL" id="MCU6798050.1"/>
    </source>
</evidence>
<dbReference type="RefSeq" id="WP_262688730.1">
    <property type="nucleotide sequence ID" value="NZ_JAOQIO010000124.1"/>
</dbReference>
<dbReference type="PANTHER" id="PTHR38462:SF1">
    <property type="entry name" value="YPRB RIBONUCLEASE H-LIKE DOMAIN-CONTAINING PROTEIN"/>
    <property type="match status" value="1"/>
</dbReference>
<feature type="region of interest" description="Disordered" evidence="2">
    <location>
        <begin position="1"/>
        <end position="26"/>
    </location>
</feature>
<feature type="domain" description="YprB ribonuclease H-like" evidence="3">
    <location>
        <begin position="99"/>
        <end position="265"/>
    </location>
</feature>
<dbReference type="InterPro" id="IPR036397">
    <property type="entry name" value="RNaseH_sf"/>
</dbReference>
<dbReference type="EMBL" id="JAOQIO010000124">
    <property type="protein sequence ID" value="MCU6798050.1"/>
    <property type="molecule type" value="Genomic_DNA"/>
</dbReference>
<keyword evidence="1" id="KW-0175">Coiled coil</keyword>
<dbReference type="Gene3D" id="3.30.420.10">
    <property type="entry name" value="Ribonuclease H-like superfamily/Ribonuclease H"/>
    <property type="match status" value="1"/>
</dbReference>